<evidence type="ECO:0000313" key="1">
    <source>
        <dbReference type="EMBL" id="PNH06062.1"/>
    </source>
</evidence>
<proteinExistence type="predicted"/>
<feature type="non-terminal residue" evidence="1">
    <location>
        <position position="90"/>
    </location>
</feature>
<feature type="non-terminal residue" evidence="1">
    <location>
        <position position="1"/>
    </location>
</feature>
<dbReference type="EMBL" id="PGGS01000261">
    <property type="protein sequence ID" value="PNH06062.1"/>
    <property type="molecule type" value="Genomic_DNA"/>
</dbReference>
<gene>
    <name evidence="1" type="ORF">TSOC_007624</name>
</gene>
<accession>A0A2J8A0L4</accession>
<keyword evidence="2" id="KW-1185">Reference proteome</keyword>
<organism evidence="1 2">
    <name type="scientific">Tetrabaena socialis</name>
    <dbReference type="NCBI Taxonomy" id="47790"/>
    <lineage>
        <taxon>Eukaryota</taxon>
        <taxon>Viridiplantae</taxon>
        <taxon>Chlorophyta</taxon>
        <taxon>core chlorophytes</taxon>
        <taxon>Chlorophyceae</taxon>
        <taxon>CS clade</taxon>
        <taxon>Chlamydomonadales</taxon>
        <taxon>Tetrabaenaceae</taxon>
        <taxon>Tetrabaena</taxon>
    </lineage>
</organism>
<dbReference type="Proteomes" id="UP000236333">
    <property type="component" value="Unassembled WGS sequence"/>
</dbReference>
<sequence length="90" mass="9336">CNTLCACAPQGSTTRLHCTLGQSKPAGQTRLQATIVGLHHAPASSGSNAQQRPMLLLKAAAALEARLMPAPQLAAPNGRVCRLLLSSRPL</sequence>
<comment type="caution">
    <text evidence="1">The sequence shown here is derived from an EMBL/GenBank/DDBJ whole genome shotgun (WGS) entry which is preliminary data.</text>
</comment>
<name>A0A2J8A0L4_9CHLO</name>
<protein>
    <submittedName>
        <fullName evidence="1">Uncharacterized protein</fullName>
    </submittedName>
</protein>
<reference evidence="1 2" key="1">
    <citation type="journal article" date="2017" name="Mol. Biol. Evol.">
        <title>The 4-celled Tetrabaena socialis nuclear genome reveals the essential components for genetic control of cell number at the origin of multicellularity in the volvocine lineage.</title>
        <authorList>
            <person name="Featherston J."/>
            <person name="Arakaki Y."/>
            <person name="Hanschen E.R."/>
            <person name="Ferris P.J."/>
            <person name="Michod R.E."/>
            <person name="Olson B.J.S.C."/>
            <person name="Nozaki H."/>
            <person name="Durand P.M."/>
        </authorList>
    </citation>
    <scope>NUCLEOTIDE SEQUENCE [LARGE SCALE GENOMIC DNA]</scope>
    <source>
        <strain evidence="1 2">NIES-571</strain>
    </source>
</reference>
<dbReference type="AlphaFoldDB" id="A0A2J8A0L4"/>
<evidence type="ECO:0000313" key="2">
    <source>
        <dbReference type="Proteomes" id="UP000236333"/>
    </source>
</evidence>